<keyword evidence="1" id="KW-1133">Transmembrane helix</keyword>
<dbReference type="RefSeq" id="WP_213117774.1">
    <property type="nucleotide sequence ID" value="NZ_JAGYPF010000002.1"/>
</dbReference>
<dbReference type="AlphaFoldDB" id="A0A942U5K3"/>
<evidence type="ECO:0000313" key="3">
    <source>
        <dbReference type="Proteomes" id="UP000679749"/>
    </source>
</evidence>
<reference evidence="2" key="1">
    <citation type="submission" date="2021-05" db="EMBL/GenBank/DDBJ databases">
        <title>Novel Bacillus species.</title>
        <authorList>
            <person name="Liu G."/>
        </authorList>
    </citation>
    <scope>NUCLEOTIDE SEQUENCE</scope>
    <source>
        <strain evidence="2">FJAT-49825</strain>
    </source>
</reference>
<feature type="transmembrane region" description="Helical" evidence="1">
    <location>
        <begin position="20"/>
        <end position="41"/>
    </location>
</feature>
<protein>
    <submittedName>
        <fullName evidence="2">Flp family type IVb pilin</fullName>
    </submittedName>
</protein>
<organism evidence="2 3">
    <name type="scientific">Neobacillus rhizophilus</name>
    <dbReference type="NCBI Taxonomy" id="2833579"/>
    <lineage>
        <taxon>Bacteria</taxon>
        <taxon>Bacillati</taxon>
        <taxon>Bacillota</taxon>
        <taxon>Bacilli</taxon>
        <taxon>Bacillales</taxon>
        <taxon>Bacillaceae</taxon>
        <taxon>Neobacillus</taxon>
    </lineage>
</organism>
<name>A0A942U5K3_9BACI</name>
<dbReference type="InterPro" id="IPR007047">
    <property type="entry name" value="Flp_Fap"/>
</dbReference>
<evidence type="ECO:0000313" key="2">
    <source>
        <dbReference type="EMBL" id="MBS4213277.1"/>
    </source>
</evidence>
<comment type="caution">
    <text evidence="2">The sequence shown here is derived from an EMBL/GenBank/DDBJ whole genome shotgun (WGS) entry which is preliminary data.</text>
</comment>
<dbReference type="EMBL" id="JAGYPF010000002">
    <property type="protein sequence ID" value="MBS4213277.1"/>
    <property type="molecule type" value="Genomic_DNA"/>
</dbReference>
<dbReference type="Pfam" id="PF04964">
    <property type="entry name" value="Flp_Fap"/>
    <property type="match status" value="1"/>
</dbReference>
<keyword evidence="1" id="KW-0472">Membrane</keyword>
<accession>A0A942U5K3</accession>
<proteinExistence type="predicted"/>
<evidence type="ECO:0000256" key="1">
    <source>
        <dbReference type="SAM" id="Phobius"/>
    </source>
</evidence>
<gene>
    <name evidence="2" type="ORF">KHA99_12560</name>
</gene>
<keyword evidence="1" id="KW-0812">Transmembrane</keyword>
<keyword evidence="3" id="KW-1185">Reference proteome</keyword>
<dbReference type="Proteomes" id="UP000679749">
    <property type="component" value="Unassembled WGS sequence"/>
</dbReference>
<sequence length="56" mass="5917">MNIITKLWKEEEGQTLSEYGLIIGLVAAVVVAAVALLSTGISDVFTNIKDKLVGAI</sequence>